<dbReference type="GO" id="GO:0008270">
    <property type="term" value="F:zinc ion binding"/>
    <property type="evidence" value="ECO:0007669"/>
    <property type="project" value="InterPro"/>
</dbReference>
<organism evidence="3 4">
    <name type="scientific">Lentzea flaviverrucosa</name>
    <dbReference type="NCBI Taxonomy" id="200379"/>
    <lineage>
        <taxon>Bacteria</taxon>
        <taxon>Bacillati</taxon>
        <taxon>Actinomycetota</taxon>
        <taxon>Actinomycetes</taxon>
        <taxon>Pseudonocardiales</taxon>
        <taxon>Pseudonocardiaceae</taxon>
        <taxon>Lentzea</taxon>
    </lineage>
</organism>
<dbReference type="Gene3D" id="3.90.180.10">
    <property type="entry name" value="Medium-chain alcohol dehydrogenases, catalytic domain"/>
    <property type="match status" value="1"/>
</dbReference>
<dbReference type="RefSeq" id="WP_090064838.1">
    <property type="nucleotide sequence ID" value="NZ_FOFT01000003.1"/>
</dbReference>
<dbReference type="InterPro" id="IPR050700">
    <property type="entry name" value="YIM1/Zinc_Alcohol_DH_Fams"/>
</dbReference>
<dbReference type="EMBL" id="FOFT01000003">
    <property type="protein sequence ID" value="SEQ87255.1"/>
    <property type="molecule type" value="Genomic_DNA"/>
</dbReference>
<dbReference type="SUPFAM" id="SSF51735">
    <property type="entry name" value="NAD(P)-binding Rossmann-fold domains"/>
    <property type="match status" value="1"/>
</dbReference>
<feature type="domain" description="Enoyl reductase (ER)" evidence="2">
    <location>
        <begin position="10"/>
        <end position="320"/>
    </location>
</feature>
<dbReference type="Pfam" id="PF08240">
    <property type="entry name" value="ADH_N"/>
    <property type="match status" value="1"/>
</dbReference>
<dbReference type="InterPro" id="IPR011032">
    <property type="entry name" value="GroES-like_sf"/>
</dbReference>
<reference evidence="4" key="1">
    <citation type="submission" date="2016-10" db="EMBL/GenBank/DDBJ databases">
        <authorList>
            <person name="Varghese N."/>
            <person name="Submissions S."/>
        </authorList>
    </citation>
    <scope>NUCLEOTIDE SEQUENCE [LARGE SCALE GENOMIC DNA]</scope>
    <source>
        <strain evidence="4">CGMCC 4.578</strain>
    </source>
</reference>
<dbReference type="PROSITE" id="PS01162">
    <property type="entry name" value="QOR_ZETA_CRYSTAL"/>
    <property type="match status" value="1"/>
</dbReference>
<dbReference type="InterPro" id="IPR002364">
    <property type="entry name" value="Quin_OxRdtase/zeta-crystal_CS"/>
</dbReference>
<proteinExistence type="predicted"/>
<dbReference type="OrthoDB" id="3727682at2"/>
<dbReference type="Pfam" id="PF13602">
    <property type="entry name" value="ADH_zinc_N_2"/>
    <property type="match status" value="1"/>
</dbReference>
<dbReference type="InterPro" id="IPR036291">
    <property type="entry name" value="NAD(P)-bd_dom_sf"/>
</dbReference>
<dbReference type="GO" id="GO:0016491">
    <property type="term" value="F:oxidoreductase activity"/>
    <property type="evidence" value="ECO:0007669"/>
    <property type="project" value="UniProtKB-KW"/>
</dbReference>
<evidence type="ECO:0000313" key="4">
    <source>
        <dbReference type="Proteomes" id="UP000199028"/>
    </source>
</evidence>
<sequence length="322" mass="34463">MKAIVQDRYGSADVLELQEVERPVPAAGEVLVRVRASSVNAADWHIMRGDPYFARLFLGLKGPKTRIRGMDFAGVVEETGPGVGGMVQVGDEVFGEVEGSFAEYVRVPANLVQHKPSNLTFEQAAALPLAGNTAWMGLEELRAGQKVLINGASGGVGLLAVQIAKARKAVVTGVCSTRNVEQVRSVGADHVVDYRTTDFTRSGQRYDLVFDLVGNRSMGELRALLADDGTLVLSGGGSFTGGVLFGPYRLIIQGKLLASFSRQRLVVLEAKPSKENLAALAELAQSGRLVPVIERTYPLTDVADAIRHVESEHARAKVVVTA</sequence>
<protein>
    <submittedName>
        <fullName evidence="3">NADPH:quinone reductase</fullName>
    </submittedName>
</protein>
<keyword evidence="1" id="KW-0560">Oxidoreductase</keyword>
<dbReference type="CDD" id="cd08267">
    <property type="entry name" value="MDR1"/>
    <property type="match status" value="1"/>
</dbReference>
<dbReference type="Gene3D" id="3.40.50.720">
    <property type="entry name" value="NAD(P)-binding Rossmann-like Domain"/>
    <property type="match status" value="1"/>
</dbReference>
<gene>
    <name evidence="3" type="ORF">SAMN05216195_103275</name>
</gene>
<dbReference type="AlphaFoldDB" id="A0A1H9JL34"/>
<dbReference type="InterPro" id="IPR013154">
    <property type="entry name" value="ADH-like_N"/>
</dbReference>
<dbReference type="PANTHER" id="PTHR11695:SF294">
    <property type="entry name" value="RETICULON-4-INTERACTING PROTEIN 1, MITOCHONDRIAL"/>
    <property type="match status" value="1"/>
</dbReference>
<accession>A0A1H9JL34</accession>
<evidence type="ECO:0000256" key="1">
    <source>
        <dbReference type="ARBA" id="ARBA00023002"/>
    </source>
</evidence>
<dbReference type="SUPFAM" id="SSF50129">
    <property type="entry name" value="GroES-like"/>
    <property type="match status" value="1"/>
</dbReference>
<dbReference type="Proteomes" id="UP000199028">
    <property type="component" value="Unassembled WGS sequence"/>
</dbReference>
<evidence type="ECO:0000259" key="2">
    <source>
        <dbReference type="SMART" id="SM00829"/>
    </source>
</evidence>
<evidence type="ECO:0000313" key="3">
    <source>
        <dbReference type="EMBL" id="SEQ87255.1"/>
    </source>
</evidence>
<dbReference type="SMART" id="SM00829">
    <property type="entry name" value="PKS_ER"/>
    <property type="match status" value="1"/>
</dbReference>
<dbReference type="InterPro" id="IPR020843">
    <property type="entry name" value="ER"/>
</dbReference>
<name>A0A1H9JL34_9PSEU</name>
<dbReference type="PANTHER" id="PTHR11695">
    <property type="entry name" value="ALCOHOL DEHYDROGENASE RELATED"/>
    <property type="match status" value="1"/>
</dbReference>
<keyword evidence="4" id="KW-1185">Reference proteome</keyword>